<comment type="caution">
    <text evidence="1">The sequence shown here is derived from an EMBL/GenBank/DDBJ whole genome shotgun (WGS) entry which is preliminary data.</text>
</comment>
<sequence>MTGDVPRSPIHSQYQPRSPYESSGPPSDTPPHGLMHSAQPMGYPMPGHPQGTPGAPASVANMSGSLPSPAYMAPYGVGTSSTPVHGMQDSIMTDASYSGSQISPSHQSMAAFQGQKRAYRQRRKDPSCDACRERKVKDLEKQLHQAKQQVNQLRAMLQENGAMSMDQQAPSVPPLQIPEAPGNRERPQAPPAMDNFHSVRKNIRNYTRGIFKPPQPYREPAHQHLCSDTSTPLPPKHITDRLLSQYHGMVHKLAPMLHWQTFLSEVEDLYHRGSFVGIRSIWRPLFFAVLGCGTLMDSRGSSTSPSVEGNSYVETAIRNINTMSDETTIDHARTSLLISIYFVEMNLKSAGWVWLASAVKICQDAGLYSDGGQYPQMEMEMRRRTWWSIFCWDRFCALELGHSPMIDDGDCDVGEPIPVDDEHLGPNGIIKPPAGQGRPNGLIAVIPVVRIVFQLKKSLKSRLIAAPTLQTYEEHFHSIMASYPPPIQVGSNAIFKTSDLLWAFPLQSIQLFLYRHNLSPTCRRAERIDAIDRCVRVGKDTAHYIRRVMQGAQQSQPPVSWTAQLRALAPAFFCLHLWRCVLFLAFRGEYGAALSCVAAQSAIGDSRRVNIACGRNLAFFLDRIVERVSAGQHSRQAMDNDEEMLAYVSADMQGAADRAWAWTGSETGANLQAKMMEDLGRDQQQGVNGVRDHLTPTSASGPMALLTEREEGEWGGWERLENVLQQLERQQGQSPRPQGQQAQSLPESPFPPMQQAPPQQAPPQQGQPQAQPYYGNRLDPGLHGQGQQMPPPTSPLNGQSTPGPQPAPAPTNRISIQDII</sequence>
<name>A0ACC3SF16_9PEZI</name>
<organism evidence="1 2">
    <name type="scientific">Zalaria obscura</name>
    <dbReference type="NCBI Taxonomy" id="2024903"/>
    <lineage>
        <taxon>Eukaryota</taxon>
        <taxon>Fungi</taxon>
        <taxon>Dikarya</taxon>
        <taxon>Ascomycota</taxon>
        <taxon>Pezizomycotina</taxon>
        <taxon>Dothideomycetes</taxon>
        <taxon>Dothideomycetidae</taxon>
        <taxon>Dothideales</taxon>
        <taxon>Zalariaceae</taxon>
        <taxon>Zalaria</taxon>
    </lineage>
</organism>
<evidence type="ECO:0000313" key="2">
    <source>
        <dbReference type="Proteomes" id="UP001320706"/>
    </source>
</evidence>
<dbReference type="EMBL" id="JAMKPW020000014">
    <property type="protein sequence ID" value="KAK8211446.1"/>
    <property type="molecule type" value="Genomic_DNA"/>
</dbReference>
<accession>A0ACC3SF16</accession>
<reference evidence="1" key="1">
    <citation type="submission" date="2024-02" db="EMBL/GenBank/DDBJ databases">
        <title>Metagenome Assembled Genome of Zalaria obscura JY119.</title>
        <authorList>
            <person name="Vighnesh L."/>
            <person name="Jagadeeshwari U."/>
            <person name="Venkata Ramana C."/>
            <person name="Sasikala C."/>
        </authorList>
    </citation>
    <scope>NUCLEOTIDE SEQUENCE</scope>
    <source>
        <strain evidence="1">JY119</strain>
    </source>
</reference>
<keyword evidence="2" id="KW-1185">Reference proteome</keyword>
<gene>
    <name evidence="1" type="ORF">M8818_003413</name>
</gene>
<dbReference type="Proteomes" id="UP001320706">
    <property type="component" value="Unassembled WGS sequence"/>
</dbReference>
<protein>
    <submittedName>
        <fullName evidence="1">Uncharacterized protein</fullName>
    </submittedName>
</protein>
<evidence type="ECO:0000313" key="1">
    <source>
        <dbReference type="EMBL" id="KAK8211446.1"/>
    </source>
</evidence>
<proteinExistence type="predicted"/>